<dbReference type="PROSITE" id="PS00941">
    <property type="entry name" value="CARBOXYLESTERASE_B_2"/>
    <property type="match status" value="1"/>
</dbReference>
<evidence type="ECO:0000313" key="5">
    <source>
        <dbReference type="Proteomes" id="UP000728032"/>
    </source>
</evidence>
<dbReference type="InterPro" id="IPR002018">
    <property type="entry name" value="CarbesteraseB"/>
</dbReference>
<dbReference type="AlphaFoldDB" id="A0A7R9LR26"/>
<dbReference type="SUPFAM" id="SSF53474">
    <property type="entry name" value="alpha/beta-Hydrolases"/>
    <property type="match status" value="1"/>
</dbReference>
<name>A0A7R9LR26_9ACAR</name>
<dbReference type="EMBL" id="CAJPVJ010002104">
    <property type="protein sequence ID" value="CAG2165780.1"/>
    <property type="molecule type" value="Genomic_DNA"/>
</dbReference>
<dbReference type="EMBL" id="OC916929">
    <property type="protein sequence ID" value="CAD7645651.1"/>
    <property type="molecule type" value="Genomic_DNA"/>
</dbReference>
<keyword evidence="2" id="KW-0812">Transmembrane</keyword>
<keyword evidence="2" id="KW-1133">Transmembrane helix</keyword>
<evidence type="ECO:0000256" key="1">
    <source>
        <dbReference type="ARBA" id="ARBA00023180"/>
    </source>
</evidence>
<keyword evidence="5" id="KW-1185">Reference proteome</keyword>
<feature type="domain" description="Carboxylesterase type B" evidence="3">
    <location>
        <begin position="155"/>
        <end position="352"/>
    </location>
</feature>
<keyword evidence="2" id="KW-0472">Membrane</keyword>
<dbReference type="InterPro" id="IPR050309">
    <property type="entry name" value="Type-B_Carboxylest/Lipase"/>
</dbReference>
<feature type="transmembrane region" description="Helical" evidence="2">
    <location>
        <begin position="72"/>
        <end position="92"/>
    </location>
</feature>
<proteinExistence type="predicted"/>
<dbReference type="OrthoDB" id="408631at2759"/>
<dbReference type="InterPro" id="IPR019819">
    <property type="entry name" value="Carboxylesterase_B_CS"/>
</dbReference>
<accession>A0A7R9LR26</accession>
<organism evidence="4">
    <name type="scientific">Oppiella nova</name>
    <dbReference type="NCBI Taxonomy" id="334625"/>
    <lineage>
        <taxon>Eukaryota</taxon>
        <taxon>Metazoa</taxon>
        <taxon>Ecdysozoa</taxon>
        <taxon>Arthropoda</taxon>
        <taxon>Chelicerata</taxon>
        <taxon>Arachnida</taxon>
        <taxon>Acari</taxon>
        <taxon>Acariformes</taxon>
        <taxon>Sarcoptiformes</taxon>
        <taxon>Oribatida</taxon>
        <taxon>Brachypylina</taxon>
        <taxon>Oppioidea</taxon>
        <taxon>Oppiidae</taxon>
        <taxon>Oppiella</taxon>
    </lineage>
</organism>
<gene>
    <name evidence="4" type="ORF">ONB1V03_LOCUS5318</name>
</gene>
<protein>
    <recommendedName>
        <fullName evidence="3">Carboxylesterase type B domain-containing protein</fullName>
    </recommendedName>
</protein>
<evidence type="ECO:0000313" key="4">
    <source>
        <dbReference type="EMBL" id="CAD7645651.1"/>
    </source>
</evidence>
<dbReference type="Pfam" id="PF00135">
    <property type="entry name" value="COesterase"/>
    <property type="match status" value="1"/>
</dbReference>
<dbReference type="Gene3D" id="3.40.50.1820">
    <property type="entry name" value="alpha/beta hydrolase"/>
    <property type="match status" value="2"/>
</dbReference>
<evidence type="ECO:0000259" key="3">
    <source>
        <dbReference type="Pfam" id="PF00135"/>
    </source>
</evidence>
<evidence type="ECO:0000256" key="2">
    <source>
        <dbReference type="SAM" id="Phobius"/>
    </source>
</evidence>
<dbReference type="InterPro" id="IPR029058">
    <property type="entry name" value="AB_hydrolase_fold"/>
</dbReference>
<dbReference type="PANTHER" id="PTHR11559">
    <property type="entry name" value="CARBOXYLESTERASE"/>
    <property type="match status" value="1"/>
</dbReference>
<reference evidence="4" key="1">
    <citation type="submission" date="2020-11" db="EMBL/GenBank/DDBJ databases">
        <authorList>
            <person name="Tran Van P."/>
        </authorList>
    </citation>
    <scope>NUCLEOTIDE SEQUENCE</scope>
</reference>
<keyword evidence="1" id="KW-0325">Glycoprotein</keyword>
<sequence length="468" mass="52047">MASNTSYQACGQMDSNCDDSHTIGVERTERREGTAQQSLISPSSTIAEQMECHIPALPSQHMYHRCATRSRIALGLICAVLLTFVIFAITAARAKSGLKYGSNGLHHTEGQQWMAEQALGLSQESVVVDTVCGKLIGDEEHEAFVFKNCRHTICCPSNRREAMVNPYTKQIEGKEDCLYLNVWTPNIDPEANSQVMVWIHGGFLQFGSGHQPGLRPNGKLAKSTDTVYVSLNYRLYAFGFMPLDILINSGNNGTKDNNNENVNNSTNFGLMDVVLALQWIQINIKAFGGDPTKVTLFGADSGAALILAIISNNDFKHLYSNSWLIDPALYLNHSFLDADKHNRKNFLKYSGCSSIDPVLIGSTAQAIEFWPGPRDLDTWQWRDYTKYVTTSLDSFSAQISRKSLQLYAPIDDGNETTPAIQYIDMVSDLRQVCPTDYLAQSLAQNSNNSSIYRYIFSARLSEAVSFYC</sequence>
<dbReference type="Proteomes" id="UP000728032">
    <property type="component" value="Unassembled WGS sequence"/>
</dbReference>